<evidence type="ECO:0000256" key="2">
    <source>
        <dbReference type="SAM" id="Phobius"/>
    </source>
</evidence>
<sequence length="145" mass="15995">MASTNFPLIFLLVLASLSVAFGYSLSTRAAFSKQEDESFLVATNDETSSMIVVEDLVKTRSLQALVDGSNVVVNEEVPKRRSTKSSKTKKPKSDKKKKKKKSKGKTVGTAVGIICAVIVILCVIYLIHRRRKKQKAQKTAQEVHV</sequence>
<keyword evidence="4" id="KW-0261">Viral envelope protein</keyword>
<protein>
    <submittedName>
        <fullName evidence="4">Envelope glycoprotein E</fullName>
    </submittedName>
</protein>
<proteinExistence type="predicted"/>
<dbReference type="AlphaFoldDB" id="A0A8T2BQD9"/>
<evidence type="ECO:0000313" key="5">
    <source>
        <dbReference type="Proteomes" id="UP000694251"/>
    </source>
</evidence>
<feature type="transmembrane region" description="Helical" evidence="2">
    <location>
        <begin position="107"/>
        <end position="127"/>
    </location>
</feature>
<gene>
    <name evidence="4" type="ORF">ISN44_As07g008980</name>
</gene>
<keyword evidence="2" id="KW-1133">Transmembrane helix</keyword>
<feature type="compositionally biased region" description="Basic residues" evidence="1">
    <location>
        <begin position="80"/>
        <end position="104"/>
    </location>
</feature>
<accession>A0A8T2BQD9</accession>
<dbReference type="Proteomes" id="UP000694251">
    <property type="component" value="Chromosome 7"/>
</dbReference>
<keyword evidence="2" id="KW-0472">Membrane</keyword>
<keyword evidence="3" id="KW-0732">Signal</keyword>
<dbReference type="EMBL" id="JAEFBJ010000007">
    <property type="protein sequence ID" value="KAG7588570.1"/>
    <property type="molecule type" value="Genomic_DNA"/>
</dbReference>
<evidence type="ECO:0000256" key="3">
    <source>
        <dbReference type="SAM" id="SignalP"/>
    </source>
</evidence>
<evidence type="ECO:0000256" key="1">
    <source>
        <dbReference type="SAM" id="MobiDB-lite"/>
    </source>
</evidence>
<organism evidence="4 5">
    <name type="scientific">Arabidopsis suecica</name>
    <name type="common">Swedish thale-cress</name>
    <name type="synonym">Cardaminopsis suecica</name>
    <dbReference type="NCBI Taxonomy" id="45249"/>
    <lineage>
        <taxon>Eukaryota</taxon>
        <taxon>Viridiplantae</taxon>
        <taxon>Streptophyta</taxon>
        <taxon>Embryophyta</taxon>
        <taxon>Tracheophyta</taxon>
        <taxon>Spermatophyta</taxon>
        <taxon>Magnoliopsida</taxon>
        <taxon>eudicotyledons</taxon>
        <taxon>Gunneridae</taxon>
        <taxon>Pentapetalae</taxon>
        <taxon>rosids</taxon>
        <taxon>malvids</taxon>
        <taxon>Brassicales</taxon>
        <taxon>Brassicaceae</taxon>
        <taxon>Camelineae</taxon>
        <taxon>Arabidopsis</taxon>
    </lineage>
</organism>
<keyword evidence="4" id="KW-0946">Virion</keyword>
<keyword evidence="5" id="KW-1185">Reference proteome</keyword>
<dbReference type="OrthoDB" id="1113966at2759"/>
<comment type="caution">
    <text evidence="4">The sequence shown here is derived from an EMBL/GenBank/DDBJ whole genome shotgun (WGS) entry which is preliminary data.</text>
</comment>
<name>A0A8T2BQD9_ARASU</name>
<feature type="signal peptide" evidence="3">
    <location>
        <begin position="1"/>
        <end position="22"/>
    </location>
</feature>
<evidence type="ECO:0000313" key="4">
    <source>
        <dbReference type="EMBL" id="KAG7588570.1"/>
    </source>
</evidence>
<keyword evidence="2" id="KW-0812">Transmembrane</keyword>
<feature type="chain" id="PRO_5035950096" evidence="3">
    <location>
        <begin position="23"/>
        <end position="145"/>
    </location>
</feature>
<reference evidence="4 5" key="1">
    <citation type="submission" date="2020-12" db="EMBL/GenBank/DDBJ databases">
        <title>Concerted genomic and epigenomic changes stabilize Arabidopsis allopolyploids.</title>
        <authorList>
            <person name="Chen Z."/>
        </authorList>
    </citation>
    <scope>NUCLEOTIDE SEQUENCE [LARGE SCALE GENOMIC DNA]</scope>
    <source>
        <strain evidence="4">As9502</strain>
        <tissue evidence="4">Leaf</tissue>
    </source>
</reference>
<feature type="region of interest" description="Disordered" evidence="1">
    <location>
        <begin position="75"/>
        <end position="106"/>
    </location>
</feature>